<dbReference type="InterPro" id="IPR014752">
    <property type="entry name" value="Arrestin-like_C"/>
</dbReference>
<dbReference type="OrthoDB" id="3262423at2759"/>
<dbReference type="Proteomes" id="UP000521943">
    <property type="component" value="Unassembled WGS sequence"/>
</dbReference>
<evidence type="ECO:0000313" key="2">
    <source>
        <dbReference type="EMBL" id="KAF6752698.1"/>
    </source>
</evidence>
<feature type="compositionally biased region" description="Polar residues" evidence="1">
    <location>
        <begin position="566"/>
        <end position="575"/>
    </location>
</feature>
<dbReference type="AlphaFoldDB" id="A0A8H6HT30"/>
<accession>A0A8H6HT30</accession>
<feature type="compositionally biased region" description="Polar residues" evidence="1">
    <location>
        <begin position="1"/>
        <end position="26"/>
    </location>
</feature>
<comment type="caution">
    <text evidence="2">The sequence shown here is derived from an EMBL/GenBank/DDBJ whole genome shotgun (WGS) entry which is preliminary data.</text>
</comment>
<dbReference type="EMBL" id="JACGCI010000043">
    <property type="protein sequence ID" value="KAF6752698.1"/>
    <property type="molecule type" value="Genomic_DNA"/>
</dbReference>
<organism evidence="2 3">
    <name type="scientific">Ephemerocybe angulata</name>
    <dbReference type="NCBI Taxonomy" id="980116"/>
    <lineage>
        <taxon>Eukaryota</taxon>
        <taxon>Fungi</taxon>
        <taxon>Dikarya</taxon>
        <taxon>Basidiomycota</taxon>
        <taxon>Agaricomycotina</taxon>
        <taxon>Agaricomycetes</taxon>
        <taxon>Agaricomycetidae</taxon>
        <taxon>Agaricales</taxon>
        <taxon>Agaricineae</taxon>
        <taxon>Psathyrellaceae</taxon>
        <taxon>Ephemerocybe</taxon>
    </lineage>
</organism>
<sequence length="709" mass="78704">MSFWKSRTSWTRSTPEPTEDGPSQSSSHRRGTNPPRYSSPLTLELPNTPSLHQLPIEPSFRDSQQSISSFETSLTSPTYATYENPFAASNATLTNPPRYSAVTNARGETGFGAAPKEFTFSIGKSTPWATLRLYNADPLRSRAASRKGRHPRFTNVDNMFGNVELSLTSPQTIRSIKLILKGTIITSCLSTETGLLSFLDHTYIVWDRKFGDPKQLSQPNSWNSSRNQKFDGKLEGNWIFPFSIPFPTHVDLTTLCAVYTAGREGPIRLLPHHCIEQASGVTPFPMDAHTITATAPGSSRSRGGEGRHGTVTPFLTETKQPIVQGFSSMSIPATAGSSTVTPYAYGNSPTRSLDEGVPLPQSFLEREIGANIQYELVLSISHGRFASESRIETPLVYTPKTLAPPMSLPRQIAYRRREPPPGPGVDREGWHQLPPTAIRGMYLQQHDLTIVYTLYLANPLSYARGTLIPCCLTIRCDDINALNIFADPRSPRVRLSRATRFLLNHHKEDGLRTEFAASPTQPMGNVTPLLPIKLANTASQLTQRKSSRRTSQDAWVEVDPFPASFSEQVPSTASSPVEMLGSSDEDDEQEVGSGAVWWVPQGVTQEPRTRRLMGEIHLPKTLQPTCTFPLFNILYRVDLLAPTSHAFEPDLQSSTSRKGKSPTNDLREEEGGRKRVYASQTVEVTTDRRDDEPTPIRFVKREEDFTVST</sequence>
<feature type="compositionally biased region" description="Basic and acidic residues" evidence="1">
    <location>
        <begin position="685"/>
        <end position="709"/>
    </location>
</feature>
<protein>
    <recommendedName>
        <fullName evidence="4">Arrestin-like N-terminal domain-containing protein</fullName>
    </recommendedName>
</protein>
<gene>
    <name evidence="2" type="ORF">DFP72DRAFT_449283</name>
</gene>
<feature type="compositionally biased region" description="Polar residues" evidence="1">
    <location>
        <begin position="35"/>
        <end position="51"/>
    </location>
</feature>
<feature type="compositionally biased region" description="Polar residues" evidence="1">
    <location>
        <begin position="651"/>
        <end position="664"/>
    </location>
</feature>
<evidence type="ECO:0000256" key="1">
    <source>
        <dbReference type="SAM" id="MobiDB-lite"/>
    </source>
</evidence>
<dbReference type="Gene3D" id="2.60.40.640">
    <property type="match status" value="1"/>
</dbReference>
<feature type="region of interest" description="Disordered" evidence="1">
    <location>
        <begin position="648"/>
        <end position="709"/>
    </location>
</feature>
<keyword evidence="3" id="KW-1185">Reference proteome</keyword>
<evidence type="ECO:0008006" key="4">
    <source>
        <dbReference type="Google" id="ProtNLM"/>
    </source>
</evidence>
<reference evidence="2 3" key="1">
    <citation type="submission" date="2020-07" db="EMBL/GenBank/DDBJ databases">
        <title>Comparative genomics of pyrophilous fungi reveals a link between fire events and developmental genes.</title>
        <authorList>
            <consortium name="DOE Joint Genome Institute"/>
            <person name="Steindorff A.S."/>
            <person name="Carver A."/>
            <person name="Calhoun S."/>
            <person name="Stillman K."/>
            <person name="Liu H."/>
            <person name="Lipzen A."/>
            <person name="Pangilinan J."/>
            <person name="Labutti K."/>
            <person name="Bruns T.D."/>
            <person name="Grigoriev I.V."/>
        </authorList>
    </citation>
    <scope>NUCLEOTIDE SEQUENCE [LARGE SCALE GENOMIC DNA]</scope>
    <source>
        <strain evidence="2 3">CBS 144469</strain>
    </source>
</reference>
<feature type="region of interest" description="Disordered" evidence="1">
    <location>
        <begin position="1"/>
        <end position="56"/>
    </location>
</feature>
<feature type="region of interest" description="Disordered" evidence="1">
    <location>
        <begin position="566"/>
        <end position="587"/>
    </location>
</feature>
<name>A0A8H6HT30_9AGAR</name>
<evidence type="ECO:0000313" key="3">
    <source>
        <dbReference type="Proteomes" id="UP000521943"/>
    </source>
</evidence>
<proteinExistence type="predicted"/>